<dbReference type="InterPro" id="IPR038706">
    <property type="entry name" value="Type_VI_SciN-like_sf"/>
</dbReference>
<dbReference type="Gene3D" id="2.60.40.4150">
    <property type="entry name" value="Type VI secretion system, lipoprotein SciN"/>
    <property type="match status" value="1"/>
</dbReference>
<organism evidence="2">
    <name type="scientific">Providencia stuartii</name>
    <dbReference type="NCBI Taxonomy" id="588"/>
    <lineage>
        <taxon>Bacteria</taxon>
        <taxon>Pseudomonadati</taxon>
        <taxon>Pseudomonadota</taxon>
        <taxon>Gammaproteobacteria</taxon>
        <taxon>Enterobacterales</taxon>
        <taxon>Morganellaceae</taxon>
        <taxon>Providencia</taxon>
    </lineage>
</organism>
<comment type="caution">
    <text evidence="2">The sequence shown here is derived from an EMBL/GenBank/DDBJ whole genome shotgun (WGS) entry which is preliminary data.</text>
</comment>
<dbReference type="InterPro" id="IPR017734">
    <property type="entry name" value="T6SS_SciN"/>
</dbReference>
<sequence>MKQRLLLSFFGKALLLIATINLTACGLTQMVSDGTRSAANAIFYKQVKVVHLDFVAREALNTDDTGTSLSTIIRVYQLKNFESFAESDYATLFAKDSQVLKSSLVTQKDLRIRPGESISLDMPLEKEAEFVAVAAMFHHPDLVTDNWRVIIPKKRLLPDEPRLLTLLDNTMTLKPLGEK</sequence>
<dbReference type="NCBIfam" id="TIGR03352">
    <property type="entry name" value="VI_chp_3"/>
    <property type="match status" value="1"/>
</dbReference>
<protein>
    <submittedName>
        <fullName evidence="2">Type VI secretion system lipoprotein TssJ</fullName>
    </submittedName>
</protein>
<dbReference type="RefSeq" id="WP_154623922.1">
    <property type="nucleotide sequence ID" value="NZ_CP119540.1"/>
</dbReference>
<feature type="signal peptide" evidence="1">
    <location>
        <begin position="1"/>
        <end position="23"/>
    </location>
</feature>
<feature type="chain" id="PRO_5043281283" evidence="1">
    <location>
        <begin position="24"/>
        <end position="179"/>
    </location>
</feature>
<keyword evidence="2" id="KW-0449">Lipoprotein</keyword>
<dbReference type="Pfam" id="PF12790">
    <property type="entry name" value="T6SS-SciN"/>
    <property type="match status" value="1"/>
</dbReference>
<dbReference type="Proteomes" id="UP001495779">
    <property type="component" value="Unassembled WGS sequence"/>
</dbReference>
<reference evidence="2" key="2">
    <citation type="submission" date="2024-02" db="EMBL/GenBank/DDBJ databases">
        <authorList>
            <consortium name="Clinical and Environmental Microbiology Branch: Whole genome sequencing antimicrobial resistance pathogens in the healthcare setting"/>
        </authorList>
    </citation>
    <scope>NUCLEOTIDE SEQUENCE</scope>
    <source>
        <strain evidence="2">2020GO-00142</strain>
    </source>
</reference>
<evidence type="ECO:0000313" key="2">
    <source>
        <dbReference type="EMBL" id="EMP9432671.1"/>
    </source>
</evidence>
<name>A0AAI9I0M2_PROST</name>
<accession>A0AAI9I0M2</accession>
<gene>
    <name evidence="2" type="primary">tssJ</name>
    <name evidence="2" type="ORF">JRA39_001710</name>
    <name evidence="3" type="ORF">KDV35_00145</name>
</gene>
<proteinExistence type="predicted"/>
<dbReference type="PANTHER" id="PTHR37625">
    <property type="entry name" value="OUTER MEMBRANE LIPOPROTEIN-RELATED"/>
    <property type="match status" value="1"/>
</dbReference>
<evidence type="ECO:0000256" key="1">
    <source>
        <dbReference type="SAM" id="SignalP"/>
    </source>
</evidence>
<evidence type="ECO:0000313" key="4">
    <source>
        <dbReference type="Proteomes" id="UP001495779"/>
    </source>
</evidence>
<dbReference type="EMBL" id="AAZDVE040000010">
    <property type="protein sequence ID" value="EMP9432671.1"/>
    <property type="molecule type" value="Genomic_DNA"/>
</dbReference>
<dbReference type="AlphaFoldDB" id="A0AAI9I0M2"/>
<dbReference type="PANTHER" id="PTHR37625:SF4">
    <property type="entry name" value="OUTER MEMBRANE LIPOPROTEIN"/>
    <property type="match status" value="1"/>
</dbReference>
<evidence type="ECO:0000313" key="3">
    <source>
        <dbReference type="EMBL" id="MER5075297.1"/>
    </source>
</evidence>
<reference evidence="3 4" key="1">
    <citation type="submission" date="2021-04" db="EMBL/GenBank/DDBJ databases">
        <title>Determining the burden of carbapenem-resistant Enterobacterales from a tertiary public heath setting in Bangladesh: a clinical, epidemiological, and molecular study.</title>
        <authorList>
            <person name="Farzana R."/>
            <person name="Walsh T.R."/>
        </authorList>
    </citation>
    <scope>NUCLEOTIDE SEQUENCE [LARGE SCALE GENOMIC DNA]</scope>
    <source>
        <strain evidence="4">dmpro_s316</strain>
        <strain evidence="3">Dmpro_s316</strain>
    </source>
</reference>
<dbReference type="EMBL" id="JAGSRH010000001">
    <property type="protein sequence ID" value="MER5075297.1"/>
    <property type="molecule type" value="Genomic_DNA"/>
</dbReference>
<keyword evidence="1" id="KW-0732">Signal</keyword>